<reference evidence="11 12" key="1">
    <citation type="submission" date="2024-10" db="EMBL/GenBank/DDBJ databases">
        <title>Updated reference genomes for cyclostephanoid diatoms.</title>
        <authorList>
            <person name="Roberts W.R."/>
            <person name="Alverson A.J."/>
        </authorList>
    </citation>
    <scope>NUCLEOTIDE SEQUENCE [LARGE SCALE GENOMIC DNA]</scope>
    <source>
        <strain evidence="11 12">AJA276-08</strain>
    </source>
</reference>
<evidence type="ECO:0000256" key="8">
    <source>
        <dbReference type="ARBA" id="ARBA00022842"/>
    </source>
</evidence>
<dbReference type="GO" id="GO:0016779">
    <property type="term" value="F:nucleotidyltransferase activity"/>
    <property type="evidence" value="ECO:0007669"/>
    <property type="project" value="UniProtKB-KW"/>
</dbReference>
<evidence type="ECO:0000256" key="10">
    <source>
        <dbReference type="SAM" id="MobiDB-lite"/>
    </source>
</evidence>
<dbReference type="PANTHER" id="PTHR32057:SF14">
    <property type="entry name" value="PROTEIN ADENYLYLTRANSFERASE SELO, MITOCHONDRIAL"/>
    <property type="match status" value="1"/>
</dbReference>
<comment type="similarity">
    <text evidence="2">Belongs to the SELO family.</text>
</comment>
<accession>A0ABD3PVY4</accession>
<keyword evidence="8" id="KW-0460">Magnesium</keyword>
<dbReference type="Proteomes" id="UP001530315">
    <property type="component" value="Unassembled WGS sequence"/>
</dbReference>
<evidence type="ECO:0000256" key="6">
    <source>
        <dbReference type="ARBA" id="ARBA00022741"/>
    </source>
</evidence>
<dbReference type="Pfam" id="PF02696">
    <property type="entry name" value="SelO"/>
    <property type="match status" value="2"/>
</dbReference>
<proteinExistence type="inferred from homology"/>
<comment type="cofactor">
    <cofactor evidence="1">
        <name>Mg(2+)</name>
        <dbReference type="ChEBI" id="CHEBI:18420"/>
    </cofactor>
</comment>
<dbReference type="GO" id="GO:0005524">
    <property type="term" value="F:ATP binding"/>
    <property type="evidence" value="ECO:0007669"/>
    <property type="project" value="UniProtKB-KW"/>
</dbReference>
<dbReference type="AlphaFoldDB" id="A0ABD3PVY4"/>
<protein>
    <recommendedName>
        <fullName evidence="9">Selenoprotein O</fullName>
    </recommendedName>
</protein>
<evidence type="ECO:0000313" key="12">
    <source>
        <dbReference type="Proteomes" id="UP001530315"/>
    </source>
</evidence>
<keyword evidence="7" id="KW-0067">ATP-binding</keyword>
<dbReference type="InterPro" id="IPR003846">
    <property type="entry name" value="SelO"/>
</dbReference>
<dbReference type="PANTHER" id="PTHR32057">
    <property type="entry name" value="PROTEIN ADENYLYLTRANSFERASE SELO, MITOCHONDRIAL"/>
    <property type="match status" value="1"/>
</dbReference>
<comment type="caution">
    <text evidence="11">The sequence shown here is derived from an EMBL/GenBank/DDBJ whole genome shotgun (WGS) entry which is preliminary data.</text>
</comment>
<evidence type="ECO:0000256" key="4">
    <source>
        <dbReference type="ARBA" id="ARBA00022695"/>
    </source>
</evidence>
<organism evidence="11 12">
    <name type="scientific">Stephanodiscus triporus</name>
    <dbReference type="NCBI Taxonomy" id="2934178"/>
    <lineage>
        <taxon>Eukaryota</taxon>
        <taxon>Sar</taxon>
        <taxon>Stramenopiles</taxon>
        <taxon>Ochrophyta</taxon>
        <taxon>Bacillariophyta</taxon>
        <taxon>Coscinodiscophyceae</taxon>
        <taxon>Thalassiosirophycidae</taxon>
        <taxon>Stephanodiscales</taxon>
        <taxon>Stephanodiscaceae</taxon>
        <taxon>Stephanodiscus</taxon>
    </lineage>
</organism>
<evidence type="ECO:0000256" key="2">
    <source>
        <dbReference type="ARBA" id="ARBA00009747"/>
    </source>
</evidence>
<name>A0ABD3PVY4_9STRA</name>
<evidence type="ECO:0000256" key="3">
    <source>
        <dbReference type="ARBA" id="ARBA00022679"/>
    </source>
</evidence>
<keyword evidence="5" id="KW-0479">Metal-binding</keyword>
<gene>
    <name evidence="11" type="ORF">ACHAW5_005780</name>
</gene>
<evidence type="ECO:0000256" key="5">
    <source>
        <dbReference type="ARBA" id="ARBA00022723"/>
    </source>
</evidence>
<keyword evidence="6" id="KW-0547">Nucleotide-binding</keyword>
<dbReference type="GO" id="GO:0046872">
    <property type="term" value="F:metal ion binding"/>
    <property type="evidence" value="ECO:0007669"/>
    <property type="project" value="UniProtKB-KW"/>
</dbReference>
<evidence type="ECO:0000256" key="9">
    <source>
        <dbReference type="ARBA" id="ARBA00031547"/>
    </source>
</evidence>
<evidence type="ECO:0000256" key="7">
    <source>
        <dbReference type="ARBA" id="ARBA00022840"/>
    </source>
</evidence>
<keyword evidence="4" id="KW-0548">Nucleotidyltransferase</keyword>
<evidence type="ECO:0000256" key="1">
    <source>
        <dbReference type="ARBA" id="ARBA00001946"/>
    </source>
</evidence>
<dbReference type="EMBL" id="JALLAZ020000593">
    <property type="protein sequence ID" value="KAL3791406.1"/>
    <property type="molecule type" value="Genomic_DNA"/>
</dbReference>
<feature type="region of interest" description="Disordered" evidence="10">
    <location>
        <begin position="140"/>
        <end position="169"/>
    </location>
</feature>
<sequence>MVELGCFGPGAEGTEDFARYFAGDVDVAAVDVDVADASVRTWATPYALSIMGRRYTNNCPYGTGDGYGDGRAISVGEIPVGGEGGRRRLELQLKGAGRTPFCRGADGRAVLRSSIREFLGSEAMHHLGVSTTRALCLVTSDGPDGDTSRRPWYSGGGGRNDNNSIPNVDDPRLARFDMAKRREIISQLRASTRSDPDVIVEERKKRKIARTTQYRELEDMMWHACYREYHDEAYAPHAGGGDAMSAALALMEGAMVRIANMVGGWIRVGFVQGNFNADNCLVGGRTMDYGPFGFLDVYHPLAAKWTGSGDHFGFMNQPSAGYANFAVLVESLLPIIDVNGGDVNEVRDDVLKRGQVVFSDAVNEAFRSKMGLVGGLPDAMTRDADELWEEIEPLLRIARGDWTLFWRQLTYVAARYSPAASARKEHDCSDDSPDYDGMMTMLLGEGDTNPFYDALDDNNRDTLRKWIVKWHVAMTACYQYAAGQSKDVTPPEEIMRLANPKYTLREWMLVEAYTKADPGKLPGNPFSVSGDYSGIHELFRLCKDPYGEGTADDHQKYYRRAPDESLRAGGTAFMS</sequence>
<keyword evidence="12" id="KW-1185">Reference proteome</keyword>
<evidence type="ECO:0000313" key="11">
    <source>
        <dbReference type="EMBL" id="KAL3791406.1"/>
    </source>
</evidence>
<keyword evidence="3" id="KW-0808">Transferase</keyword>